<dbReference type="Gene3D" id="1.20.58.100">
    <property type="entry name" value="Fumarate reductase/succinate dehydrogenase flavoprotein-like, C-terminal domain"/>
    <property type="match status" value="1"/>
</dbReference>
<name>A0A1R0IHL2_SULTH</name>
<dbReference type="Pfam" id="PF02910">
    <property type="entry name" value="Succ_DH_flav_C"/>
    <property type="match status" value="1"/>
</dbReference>
<dbReference type="AlphaFoldDB" id="A0A1R0IHL2"/>
<evidence type="ECO:0000256" key="4">
    <source>
        <dbReference type="ARBA" id="ARBA00023002"/>
    </source>
</evidence>
<dbReference type="SUPFAM" id="SSF51905">
    <property type="entry name" value="FAD/NAD(P)-binding domain"/>
    <property type="match status" value="1"/>
</dbReference>
<keyword evidence="2" id="KW-0285">Flavoprotein</keyword>
<evidence type="ECO:0000256" key="2">
    <source>
        <dbReference type="ARBA" id="ARBA00022630"/>
    </source>
</evidence>
<dbReference type="InterPro" id="IPR036188">
    <property type="entry name" value="FAD/NAD-bd_sf"/>
</dbReference>
<dbReference type="PRINTS" id="PR00411">
    <property type="entry name" value="PNDRDTASEI"/>
</dbReference>
<proteinExistence type="predicted"/>
<dbReference type="EMBL" id="PXYX01000003">
    <property type="protein sequence ID" value="PSR29270.1"/>
    <property type="molecule type" value="Genomic_DNA"/>
</dbReference>
<keyword evidence="4" id="KW-0560">Oxidoreductase</keyword>
<dbReference type="Gene3D" id="3.90.700.10">
    <property type="entry name" value="Succinate dehydrogenase/fumarate reductase flavoprotein, catalytic domain"/>
    <property type="match status" value="1"/>
</dbReference>
<evidence type="ECO:0000256" key="6">
    <source>
        <dbReference type="SAM" id="MobiDB-lite"/>
    </source>
</evidence>
<sequence>MNIETMETHSFDVLVLGSGGAGLRAAVEAASGGGLSVAVIGKSLLGKAHTVMAEGGAAASIGNVDSLDSWQTHFYDTMKSGHYINNFRTVEVFAKEAAARVLELEQWGAVFDRTPEGLIMQRAFGGHSFRRLAHIGDRTGMELLRTLQYKAISMDISIFQEVTITRLLMDKDRIAGAFGYYRADGHFVVFKAKAVVLATGGWGKVYKVTSNSWESTGDGAAMAYRIGAELQDMEMVQFHPTGMVWPPGVAGLLVTEGVRGEGGILYNSEKERFMLRYDPERQELSTRDVVARSIFKEVQAGRGTPHGGAWLDISHKGADFIKRKLPGMYEQLLTLGDVDITKSPFEVAPTCHYTMGGVKAHAETCATNIPGLFAAGEVACGLHGANRLGGNSLADILVFGRRAGIAARDFAGSRKGEVSIPESQIEEEVTRVLEPFNRPNGENPYTIHEELQAVMSTHAGIVRDQQTLEEGLEKVLKLQERAKNMGAQGGRAYNPGWHAVFDVENMLTLSELIIRGALERKESRGAHWRTDYPDELEEMGKWNFVHEYSPDGDRIKQVPVPTMPPALQEICARPVAPGREASDKPNQRKGASS</sequence>
<dbReference type="PIRSF" id="PIRSF000171">
    <property type="entry name" value="SDHA_APRA_LASPO"/>
    <property type="match status" value="1"/>
</dbReference>
<reference evidence="9 10" key="1">
    <citation type="journal article" date="2014" name="BMC Genomics">
        <title>Comparison of environmental and isolate Sulfobacillus genomes reveals diverse carbon, sulfur, nitrogen, and hydrogen metabolisms.</title>
        <authorList>
            <person name="Justice N.B."/>
            <person name="Norman A."/>
            <person name="Brown C.T."/>
            <person name="Singh A."/>
            <person name="Thomas B.C."/>
            <person name="Banfield J.F."/>
        </authorList>
    </citation>
    <scope>NUCLEOTIDE SEQUENCE [LARGE SCALE GENOMIC DNA]</scope>
    <source>
        <strain evidence="9">AMDSBA5</strain>
    </source>
</reference>
<accession>A0A1R0IHL2</accession>
<evidence type="ECO:0000259" key="7">
    <source>
        <dbReference type="Pfam" id="PF00890"/>
    </source>
</evidence>
<dbReference type="Proteomes" id="UP000242705">
    <property type="component" value="Unassembled WGS sequence"/>
</dbReference>
<evidence type="ECO:0000256" key="5">
    <source>
        <dbReference type="PIRSR" id="PIRSR000171-1"/>
    </source>
</evidence>
<dbReference type="InterPro" id="IPR027477">
    <property type="entry name" value="Succ_DH/fumarate_Rdtase_cat_sf"/>
</dbReference>
<protein>
    <submittedName>
        <fullName evidence="9">Fumarate reductase/succinate dehydrogenase flavoprotein subunit</fullName>
    </submittedName>
</protein>
<organism evidence="9 10">
    <name type="scientific">Sulfobacillus thermosulfidooxidans</name>
    <dbReference type="NCBI Taxonomy" id="28034"/>
    <lineage>
        <taxon>Bacteria</taxon>
        <taxon>Bacillati</taxon>
        <taxon>Bacillota</taxon>
        <taxon>Clostridia</taxon>
        <taxon>Eubacteriales</taxon>
        <taxon>Clostridiales Family XVII. Incertae Sedis</taxon>
        <taxon>Sulfobacillus</taxon>
    </lineage>
</organism>
<evidence type="ECO:0000256" key="3">
    <source>
        <dbReference type="ARBA" id="ARBA00022827"/>
    </source>
</evidence>
<evidence type="ECO:0000259" key="8">
    <source>
        <dbReference type="Pfam" id="PF02910"/>
    </source>
</evidence>
<dbReference type="SUPFAM" id="SSF56425">
    <property type="entry name" value="Succinate dehydrogenase/fumarate reductase flavoprotein, catalytic domain"/>
    <property type="match status" value="1"/>
</dbReference>
<dbReference type="InterPro" id="IPR003953">
    <property type="entry name" value="FAD-dep_OxRdtase_2_FAD-bd"/>
</dbReference>
<evidence type="ECO:0000313" key="9">
    <source>
        <dbReference type="EMBL" id="PSR29270.1"/>
    </source>
</evidence>
<dbReference type="SUPFAM" id="SSF46977">
    <property type="entry name" value="Succinate dehydrogenase/fumarate reductase flavoprotein C-terminal domain"/>
    <property type="match status" value="1"/>
</dbReference>
<feature type="region of interest" description="Disordered" evidence="6">
    <location>
        <begin position="573"/>
        <end position="593"/>
    </location>
</feature>
<dbReference type="RefSeq" id="WP_020373354.1">
    <property type="nucleotide sequence ID" value="NZ_MDZD01000029.1"/>
</dbReference>
<dbReference type="GO" id="GO:0033765">
    <property type="term" value="F:steroid dehydrogenase activity, acting on the CH-CH group of donors"/>
    <property type="evidence" value="ECO:0007669"/>
    <property type="project" value="UniProtKB-ARBA"/>
</dbReference>
<dbReference type="Pfam" id="PF00890">
    <property type="entry name" value="FAD_binding_2"/>
    <property type="match status" value="1"/>
</dbReference>
<dbReference type="InterPro" id="IPR030664">
    <property type="entry name" value="SdhA/FrdA/AprA"/>
</dbReference>
<gene>
    <name evidence="9" type="ORF">C7B47_02835</name>
</gene>
<dbReference type="InterPro" id="IPR037099">
    <property type="entry name" value="Fum_R/Succ_DH_flav-like_C_sf"/>
</dbReference>
<evidence type="ECO:0000256" key="1">
    <source>
        <dbReference type="ARBA" id="ARBA00001974"/>
    </source>
</evidence>
<dbReference type="InterPro" id="IPR015939">
    <property type="entry name" value="Fum_Rdtase/Succ_DH_flav-like_C"/>
</dbReference>
<comment type="caution">
    <text evidence="9">The sequence shown here is derived from an EMBL/GenBank/DDBJ whole genome shotgun (WGS) entry which is preliminary data.</text>
</comment>
<evidence type="ECO:0000313" key="10">
    <source>
        <dbReference type="Proteomes" id="UP000242705"/>
    </source>
</evidence>
<comment type="cofactor">
    <cofactor evidence="1">
        <name>FAD</name>
        <dbReference type="ChEBI" id="CHEBI:57692"/>
    </cofactor>
</comment>
<dbReference type="FunFam" id="3.90.700.10:FF:000005">
    <property type="entry name" value="Succinate dehydrogenase flavoprotein subunit"/>
    <property type="match status" value="1"/>
</dbReference>
<keyword evidence="3" id="KW-0274">FAD</keyword>
<dbReference type="PRINTS" id="PR00368">
    <property type="entry name" value="FADPNR"/>
</dbReference>
<dbReference type="Gene3D" id="3.50.50.60">
    <property type="entry name" value="FAD/NAD(P)-binding domain"/>
    <property type="match status" value="1"/>
</dbReference>
<feature type="domain" description="FAD-dependent oxidoreductase 2 FAD-binding" evidence="7">
    <location>
        <begin position="12"/>
        <end position="393"/>
    </location>
</feature>
<feature type="domain" description="Fumarate reductase/succinate dehydrogenase flavoprotein-like C-terminal" evidence="8">
    <location>
        <begin position="448"/>
        <end position="538"/>
    </location>
</feature>
<feature type="active site" description="Proton acceptor" evidence="5">
    <location>
        <position position="287"/>
    </location>
</feature>
<dbReference type="PANTHER" id="PTHR11632">
    <property type="entry name" value="SUCCINATE DEHYDROGENASE 2 FLAVOPROTEIN SUBUNIT"/>
    <property type="match status" value="1"/>
</dbReference>
<dbReference type="PANTHER" id="PTHR11632:SF51">
    <property type="entry name" value="SUCCINATE DEHYDROGENASE [UBIQUINONE] FLAVOPROTEIN SUBUNIT, MITOCHONDRIAL"/>
    <property type="match status" value="1"/>
</dbReference>